<evidence type="ECO:0000313" key="1">
    <source>
        <dbReference type="EMBL" id="ADI64144.1"/>
    </source>
</evidence>
<dbReference type="HOGENOM" id="CLU_3254859_0_0_3"/>
<dbReference type="Proteomes" id="UP000001511">
    <property type="component" value="Chromosome"/>
</dbReference>
<sequence>MVIYNHPLIFYPEFIVNTYQLQVVANSYIVYFYYYLNYVLTT</sequence>
<gene>
    <name evidence="1" type="ordered locus">Aazo_2115</name>
</gene>
<dbReference type="AlphaFoldDB" id="D7DWX1"/>
<evidence type="ECO:0000313" key="2">
    <source>
        <dbReference type="Proteomes" id="UP000001511"/>
    </source>
</evidence>
<keyword evidence="2" id="KW-1185">Reference proteome</keyword>
<protein>
    <submittedName>
        <fullName evidence="1">Uncharacterized protein</fullName>
    </submittedName>
</protein>
<organism evidence="1 2">
    <name type="scientific">Nostoc azollae (strain 0708)</name>
    <name type="common">Anabaena azollae (strain 0708)</name>
    <dbReference type="NCBI Taxonomy" id="551115"/>
    <lineage>
        <taxon>Bacteria</taxon>
        <taxon>Bacillati</taxon>
        <taxon>Cyanobacteriota</taxon>
        <taxon>Cyanophyceae</taxon>
        <taxon>Nostocales</taxon>
        <taxon>Nostocaceae</taxon>
        <taxon>Trichormus</taxon>
    </lineage>
</organism>
<dbReference type="EMBL" id="CP002059">
    <property type="protein sequence ID" value="ADI64144.1"/>
    <property type="molecule type" value="Genomic_DNA"/>
</dbReference>
<reference evidence="1 2" key="1">
    <citation type="journal article" date="2010" name="PLoS ONE">
        <title>Genome erosion in a nitrogen-fixing vertically transmitted endosymbiotic multicellular cyanobacterium.</title>
        <authorList>
            <person name="Ran L."/>
            <person name="Larsson J."/>
            <person name="Vigil-Stenman T."/>
            <person name="Nylander J.A."/>
            <person name="Ininbergs K."/>
            <person name="Zheng W.W."/>
            <person name="Lapidus A."/>
            <person name="Lowry S."/>
            <person name="Haselkorn R."/>
            <person name="Bergman B."/>
        </authorList>
    </citation>
    <scope>NUCLEOTIDE SEQUENCE [LARGE SCALE GENOMIC DNA]</scope>
    <source>
        <strain evidence="1 2">0708</strain>
    </source>
</reference>
<proteinExistence type="predicted"/>
<accession>D7DWX1</accession>
<name>D7DWX1_NOSA0</name>
<dbReference type="KEGG" id="naz:Aazo_2115"/>